<organism evidence="4 5">
    <name type="scientific">Circinella minor</name>
    <dbReference type="NCBI Taxonomy" id="1195481"/>
    <lineage>
        <taxon>Eukaryota</taxon>
        <taxon>Fungi</taxon>
        <taxon>Fungi incertae sedis</taxon>
        <taxon>Mucoromycota</taxon>
        <taxon>Mucoromycotina</taxon>
        <taxon>Mucoromycetes</taxon>
        <taxon>Mucorales</taxon>
        <taxon>Lichtheimiaceae</taxon>
        <taxon>Circinella</taxon>
    </lineage>
</organism>
<dbReference type="SUPFAM" id="SSF50978">
    <property type="entry name" value="WD40 repeat-like"/>
    <property type="match status" value="1"/>
</dbReference>
<evidence type="ECO:0000256" key="3">
    <source>
        <dbReference type="PROSITE-ProRule" id="PRU00221"/>
    </source>
</evidence>
<accession>A0A8H7VG15</accession>
<name>A0A8H7VG15_9FUNG</name>
<evidence type="ECO:0000256" key="2">
    <source>
        <dbReference type="ARBA" id="ARBA00022737"/>
    </source>
</evidence>
<dbReference type="InterPro" id="IPR039328">
    <property type="entry name" value="WDR89"/>
</dbReference>
<dbReference type="OrthoDB" id="25131at2759"/>
<proteinExistence type="predicted"/>
<dbReference type="InterPro" id="IPR036322">
    <property type="entry name" value="WD40_repeat_dom_sf"/>
</dbReference>
<dbReference type="InterPro" id="IPR001680">
    <property type="entry name" value="WD40_rpt"/>
</dbReference>
<sequence>IFLLLFKKNMIQVDANPELLPPFQPIQAIDFGFQDDYVLEVATNSQYAIASASDKIIRLYDLTTLQLATTLKAQEKAINKIKVYNDQYLLSASADGTLLRWDLRTAQPIQTFRHDKPITTFDINCNDTMVVMGTGDFDLYGCPDILFYDTRQTAQFLSRFEESHNDDITEIQCHPTLPSHLITSSADGLVNYYDVTDFDEQEALISVVNAGSAVQKAGFFGPDCEYVYSLTGNETFLLHTLEGDLICDYGDVRQFDESIGYAIDCSYDKETQRFYLITGNIDGDVQLLHVNVNHVQHCQTLKAPGGHSDIVRAFHWNHSTQSILTGGEDGRMCAWQANL</sequence>
<feature type="non-terminal residue" evidence="4">
    <location>
        <position position="339"/>
    </location>
</feature>
<gene>
    <name evidence="4" type="ORF">INT45_009962</name>
</gene>
<keyword evidence="5" id="KW-1185">Reference proteome</keyword>
<dbReference type="PROSITE" id="PS50082">
    <property type="entry name" value="WD_REPEATS_2"/>
    <property type="match status" value="2"/>
</dbReference>
<dbReference type="EMBL" id="JAEPRB010000291">
    <property type="protein sequence ID" value="KAG2217537.1"/>
    <property type="molecule type" value="Genomic_DNA"/>
</dbReference>
<dbReference type="SMART" id="SM00320">
    <property type="entry name" value="WD40"/>
    <property type="match status" value="5"/>
</dbReference>
<reference evidence="4 5" key="1">
    <citation type="submission" date="2020-12" db="EMBL/GenBank/DDBJ databases">
        <title>Metabolic potential, ecology and presence of endohyphal bacteria is reflected in genomic diversity of Mucoromycotina.</title>
        <authorList>
            <person name="Muszewska A."/>
            <person name="Okrasinska A."/>
            <person name="Steczkiewicz K."/>
            <person name="Drgas O."/>
            <person name="Orlowska M."/>
            <person name="Perlinska-Lenart U."/>
            <person name="Aleksandrzak-Piekarczyk T."/>
            <person name="Szatraj K."/>
            <person name="Zielenkiewicz U."/>
            <person name="Pilsyk S."/>
            <person name="Malc E."/>
            <person name="Mieczkowski P."/>
            <person name="Kruszewska J.S."/>
            <person name="Biernat P."/>
            <person name="Pawlowska J."/>
        </authorList>
    </citation>
    <scope>NUCLEOTIDE SEQUENCE [LARGE SCALE GENOMIC DNA]</scope>
    <source>
        <strain evidence="4 5">CBS 142.35</strain>
    </source>
</reference>
<evidence type="ECO:0000313" key="5">
    <source>
        <dbReference type="Proteomes" id="UP000646827"/>
    </source>
</evidence>
<dbReference type="Gene3D" id="2.130.10.10">
    <property type="entry name" value="YVTN repeat-like/Quinoprotein amine dehydrogenase"/>
    <property type="match status" value="2"/>
</dbReference>
<keyword evidence="2" id="KW-0677">Repeat</keyword>
<dbReference type="Pfam" id="PF00400">
    <property type="entry name" value="WD40"/>
    <property type="match status" value="2"/>
</dbReference>
<dbReference type="PROSITE" id="PS50294">
    <property type="entry name" value="WD_REPEATS_REGION"/>
    <property type="match status" value="1"/>
</dbReference>
<evidence type="ECO:0008006" key="6">
    <source>
        <dbReference type="Google" id="ProtNLM"/>
    </source>
</evidence>
<comment type="caution">
    <text evidence="4">The sequence shown here is derived from an EMBL/GenBank/DDBJ whole genome shotgun (WGS) entry which is preliminary data.</text>
</comment>
<evidence type="ECO:0000256" key="1">
    <source>
        <dbReference type="ARBA" id="ARBA00022574"/>
    </source>
</evidence>
<dbReference type="AlphaFoldDB" id="A0A8H7VG15"/>
<dbReference type="InterPro" id="IPR015943">
    <property type="entry name" value="WD40/YVTN_repeat-like_dom_sf"/>
</dbReference>
<evidence type="ECO:0000313" key="4">
    <source>
        <dbReference type="EMBL" id="KAG2217537.1"/>
    </source>
</evidence>
<feature type="repeat" description="WD" evidence="3">
    <location>
        <begin position="71"/>
        <end position="111"/>
    </location>
</feature>
<protein>
    <recommendedName>
        <fullName evidence="6">WD repeat-containing protein 89</fullName>
    </recommendedName>
</protein>
<dbReference type="PANTHER" id="PTHR22889:SF0">
    <property type="entry name" value="WD REPEAT-CONTAINING PROTEIN 89"/>
    <property type="match status" value="1"/>
</dbReference>
<feature type="repeat" description="WD" evidence="3">
    <location>
        <begin position="304"/>
        <end position="339"/>
    </location>
</feature>
<keyword evidence="1 3" id="KW-0853">WD repeat</keyword>
<dbReference type="Proteomes" id="UP000646827">
    <property type="component" value="Unassembled WGS sequence"/>
</dbReference>
<dbReference type="PANTHER" id="PTHR22889">
    <property type="entry name" value="WD REPEAT-CONTAINING PROTEIN 89"/>
    <property type="match status" value="1"/>
</dbReference>